<evidence type="ECO:0000313" key="3">
    <source>
        <dbReference type="EMBL" id="GAA3797012.1"/>
    </source>
</evidence>
<feature type="compositionally biased region" description="Low complexity" evidence="1">
    <location>
        <begin position="158"/>
        <end position="169"/>
    </location>
</feature>
<dbReference type="Gene3D" id="3.30.420.10">
    <property type="entry name" value="Ribonuclease H-like superfamily/Ribonuclease H"/>
    <property type="match status" value="1"/>
</dbReference>
<feature type="domain" description="RNase H type-1" evidence="2">
    <location>
        <begin position="1"/>
        <end position="139"/>
    </location>
</feature>
<dbReference type="Gene3D" id="3.40.50.1240">
    <property type="entry name" value="Phosphoglycerate mutase-like"/>
    <property type="match status" value="1"/>
</dbReference>
<dbReference type="PIRSF" id="PIRSF036922">
    <property type="entry name" value="RNaseH_PGAM"/>
    <property type="match status" value="1"/>
</dbReference>
<dbReference type="CDD" id="cd09279">
    <property type="entry name" value="RNase_HI_like"/>
    <property type="match status" value="1"/>
</dbReference>
<protein>
    <submittedName>
        <fullName evidence="3">Bifunctional RNase H/acid phosphatase</fullName>
    </submittedName>
</protein>
<dbReference type="InterPro" id="IPR012337">
    <property type="entry name" value="RNaseH-like_sf"/>
</dbReference>
<dbReference type="InterPro" id="IPR002156">
    <property type="entry name" value="RNaseH_domain"/>
</dbReference>
<evidence type="ECO:0000256" key="1">
    <source>
        <dbReference type="SAM" id="MobiDB-lite"/>
    </source>
</evidence>
<evidence type="ECO:0000313" key="4">
    <source>
        <dbReference type="Proteomes" id="UP001500888"/>
    </source>
</evidence>
<keyword evidence="4" id="KW-1185">Reference proteome</keyword>
<dbReference type="SUPFAM" id="SSF53098">
    <property type="entry name" value="Ribonuclease H-like"/>
    <property type="match status" value="1"/>
</dbReference>
<dbReference type="PANTHER" id="PTHR48100">
    <property type="entry name" value="BROAD-SPECIFICITY PHOSPHATASE YOR283W-RELATED"/>
    <property type="match status" value="1"/>
</dbReference>
<dbReference type="Proteomes" id="UP001500888">
    <property type="component" value="Unassembled WGS sequence"/>
</dbReference>
<dbReference type="InterPro" id="IPR013078">
    <property type="entry name" value="His_Pase_superF_clade-1"/>
</dbReference>
<dbReference type="EMBL" id="BAAAZR010000002">
    <property type="protein sequence ID" value="GAA3797012.1"/>
    <property type="molecule type" value="Genomic_DNA"/>
</dbReference>
<dbReference type="SUPFAM" id="SSF53254">
    <property type="entry name" value="Phosphoglycerate mutase-like"/>
    <property type="match status" value="1"/>
</dbReference>
<dbReference type="SMART" id="SM00855">
    <property type="entry name" value="PGAM"/>
    <property type="match status" value="1"/>
</dbReference>
<dbReference type="CDD" id="cd07067">
    <property type="entry name" value="HP_PGM_like"/>
    <property type="match status" value="1"/>
</dbReference>
<gene>
    <name evidence="3" type="ORF">GCM10022226_15500</name>
</gene>
<feature type="region of interest" description="Disordered" evidence="1">
    <location>
        <begin position="136"/>
        <end position="169"/>
    </location>
</feature>
<accession>A0ABP7HJQ7</accession>
<dbReference type="RefSeq" id="WP_344936065.1">
    <property type="nucleotide sequence ID" value="NZ_BAAAZR010000002.1"/>
</dbReference>
<dbReference type="PANTHER" id="PTHR48100:SF1">
    <property type="entry name" value="HISTIDINE PHOSPHATASE FAMILY PROTEIN-RELATED"/>
    <property type="match status" value="1"/>
</dbReference>
<evidence type="ECO:0000259" key="2">
    <source>
        <dbReference type="PROSITE" id="PS50879"/>
    </source>
</evidence>
<comment type="caution">
    <text evidence="3">The sequence shown here is derived from an EMBL/GenBank/DDBJ whole genome shotgun (WGS) entry which is preliminary data.</text>
</comment>
<dbReference type="Pfam" id="PF00300">
    <property type="entry name" value="His_Phos_1"/>
    <property type="match status" value="1"/>
</dbReference>
<dbReference type="InterPro" id="IPR014636">
    <property type="entry name" value="RNaseH/PGlycerate_mutase"/>
</dbReference>
<name>A0ABP7HJQ7_9ACTN</name>
<organism evidence="3 4">
    <name type="scientific">Sphaerisporangium flaviroseum</name>
    <dbReference type="NCBI Taxonomy" id="509199"/>
    <lineage>
        <taxon>Bacteria</taxon>
        <taxon>Bacillati</taxon>
        <taxon>Actinomycetota</taxon>
        <taxon>Actinomycetes</taxon>
        <taxon>Streptosporangiales</taxon>
        <taxon>Streptosporangiaceae</taxon>
        <taxon>Sphaerisporangium</taxon>
    </lineage>
</organism>
<proteinExistence type="predicted"/>
<dbReference type="PROSITE" id="PS50879">
    <property type="entry name" value="RNASE_H_1"/>
    <property type="match status" value="1"/>
</dbReference>
<dbReference type="InterPro" id="IPR036397">
    <property type="entry name" value="RNaseH_sf"/>
</dbReference>
<dbReference type="Pfam" id="PF13456">
    <property type="entry name" value="RVT_3"/>
    <property type="match status" value="1"/>
</dbReference>
<dbReference type="NCBIfam" id="NF005567">
    <property type="entry name" value="PRK07238.1"/>
    <property type="match status" value="1"/>
</dbReference>
<reference evidence="4" key="1">
    <citation type="journal article" date="2019" name="Int. J. Syst. Evol. Microbiol.">
        <title>The Global Catalogue of Microorganisms (GCM) 10K type strain sequencing project: providing services to taxonomists for standard genome sequencing and annotation.</title>
        <authorList>
            <consortium name="The Broad Institute Genomics Platform"/>
            <consortium name="The Broad Institute Genome Sequencing Center for Infectious Disease"/>
            <person name="Wu L."/>
            <person name="Ma J."/>
        </authorList>
    </citation>
    <scope>NUCLEOTIDE SEQUENCE [LARGE SCALE GENOMIC DNA]</scope>
    <source>
        <strain evidence="4">JCM 16908</strain>
    </source>
</reference>
<sequence>MNLVVEADGGSRGNPGPAGYGAVVKAPDGQVLAEAADGLGVTTNNVAEYHGLIAGLRSVLALAGDGATVEVRMDSKLVIEQMAGRWKIKNEGLRPLALEAAGLARRLRVTWKWIPRERNRDADRLANEAMDAAAKGAKWQGDSVPASASTGSAGPVDVTGPAGPPVDAVAPVASEPVASLTESKAGGWMGPSRTATSLLLLRHGETPFSVEHRFSGIGDPALTPKGVAQAEAAAARLSRKPYQIDVIVSSPLRRARQTGEAVASRADLKVIVDDGLREVDFGAWEGHTFTEIQRRWPAELAAWLDDPSVAPPGGESFEEAARRVEEARDRLLVEHQGKTVLVVSHVTPIKLLLRFALLAPPEALYRMHLDVASLSSIDYFPDGPSLVRALNDTAHLR</sequence>
<dbReference type="InterPro" id="IPR029033">
    <property type="entry name" value="His_PPase_superfam"/>
</dbReference>
<dbReference type="InterPro" id="IPR050275">
    <property type="entry name" value="PGM_Phosphatase"/>
</dbReference>